<dbReference type="Pfam" id="PF02207">
    <property type="entry name" value="zf-UBR"/>
    <property type="match status" value="1"/>
</dbReference>
<proteinExistence type="predicted"/>
<keyword evidence="6" id="KW-1185">Reference proteome</keyword>
<dbReference type="PANTHER" id="PTHR13513">
    <property type="entry name" value="E3 UBIQUITIN-PROTEIN LIGASE UBR7"/>
    <property type="match status" value="1"/>
</dbReference>
<dbReference type="Proteomes" id="UP000190274">
    <property type="component" value="Chromosome F"/>
</dbReference>
<feature type="domain" description="UBR-type" evidence="4">
    <location>
        <begin position="29"/>
        <end position="101"/>
    </location>
</feature>
<dbReference type="InterPro" id="IPR040204">
    <property type="entry name" value="UBR7"/>
</dbReference>
<evidence type="ECO:0000313" key="6">
    <source>
        <dbReference type="Proteomes" id="UP000190274"/>
    </source>
</evidence>
<evidence type="ECO:0000259" key="4">
    <source>
        <dbReference type="SMART" id="SM00396"/>
    </source>
</evidence>
<dbReference type="InterPro" id="IPR003126">
    <property type="entry name" value="Znf_UBR"/>
</dbReference>
<keyword evidence="2" id="KW-0863">Zinc-finger</keyword>
<evidence type="ECO:0000256" key="1">
    <source>
        <dbReference type="ARBA" id="ARBA00022723"/>
    </source>
</evidence>
<evidence type="ECO:0000313" key="5">
    <source>
        <dbReference type="EMBL" id="SCU91324.1"/>
    </source>
</evidence>
<dbReference type="CDD" id="cd19677">
    <property type="entry name" value="UBR-box_UBR7"/>
    <property type="match status" value="1"/>
</dbReference>
<dbReference type="GO" id="GO:0008270">
    <property type="term" value="F:zinc ion binding"/>
    <property type="evidence" value="ECO:0007669"/>
    <property type="project" value="UniProtKB-KW"/>
</dbReference>
<sequence>MSDLSASEYISQQNALEAEARELMPWNPNHCTYVDGDLRQSLFACLDCNNIGLCYSCSIQCHAQCNLVELFTKRGFTCDCGTERQSQRRQGNSDYWCQLRQNVSRDIPGLSNVYGHNFEGRFCDCNTKYDPEHDSTMIQCVLGLECNEDWFHCACILETQTVAVKGESNDSRLNLQSDEELPRNFPKLESFDAFVCWKCISRYSSIFRDLLAHARSQEVVAHKVSHLNSLQKFSGAAKMEIDAKKRKLDDLDDTEGENPPFSIMFKEGYKDVLHSIKNELDKTSKLSVFLEEVAPFLTGDDPVYEPPDDLDDDASTFEMGAQALCSSVDRDVAVAGIKAMDDIKQKLSEFLRPFADSGLVVKEEDIRSFFQKHKEESQR</sequence>
<dbReference type="SMART" id="SM00396">
    <property type="entry name" value="ZnF_UBR1"/>
    <property type="match status" value="1"/>
</dbReference>
<accession>A0A1G4JLE9</accession>
<keyword evidence="1" id="KW-0479">Metal-binding</keyword>
<gene>
    <name evidence="5" type="ORF">LADA_0F09296G</name>
</gene>
<dbReference type="EMBL" id="LT598458">
    <property type="protein sequence ID" value="SCU91324.1"/>
    <property type="molecule type" value="Genomic_DNA"/>
</dbReference>
<dbReference type="AlphaFoldDB" id="A0A1G4JLE9"/>
<protein>
    <submittedName>
        <fullName evidence="5">LADA_0F09296g1_1</fullName>
    </submittedName>
</protein>
<dbReference type="InterPro" id="IPR047506">
    <property type="entry name" value="UBR7-like_UBR-box"/>
</dbReference>
<dbReference type="PANTHER" id="PTHR13513:SF9">
    <property type="entry name" value="E3 UBIQUITIN-PROTEIN LIGASE UBR7-RELATED"/>
    <property type="match status" value="1"/>
</dbReference>
<evidence type="ECO:0000256" key="3">
    <source>
        <dbReference type="ARBA" id="ARBA00022833"/>
    </source>
</evidence>
<organism evidence="5 6">
    <name type="scientific">Lachancea dasiensis</name>
    <dbReference type="NCBI Taxonomy" id="1072105"/>
    <lineage>
        <taxon>Eukaryota</taxon>
        <taxon>Fungi</taxon>
        <taxon>Dikarya</taxon>
        <taxon>Ascomycota</taxon>
        <taxon>Saccharomycotina</taxon>
        <taxon>Saccharomycetes</taxon>
        <taxon>Saccharomycetales</taxon>
        <taxon>Saccharomycetaceae</taxon>
        <taxon>Lachancea</taxon>
    </lineage>
</organism>
<dbReference type="OrthoDB" id="5795902at2759"/>
<reference evidence="5 6" key="1">
    <citation type="submission" date="2016-03" db="EMBL/GenBank/DDBJ databases">
        <authorList>
            <person name="Devillers H."/>
        </authorList>
    </citation>
    <scope>NUCLEOTIDE SEQUENCE [LARGE SCALE GENOMIC DNA]</scope>
    <source>
        <strain evidence="5">CBS 10888</strain>
    </source>
</reference>
<name>A0A1G4JLE9_9SACH</name>
<dbReference type="STRING" id="1266660.A0A1G4JLE9"/>
<dbReference type="GO" id="GO:0005737">
    <property type="term" value="C:cytoplasm"/>
    <property type="evidence" value="ECO:0007669"/>
    <property type="project" value="TreeGrafter"/>
</dbReference>
<keyword evidence="3" id="KW-0862">Zinc</keyword>
<evidence type="ECO:0000256" key="2">
    <source>
        <dbReference type="ARBA" id="ARBA00022771"/>
    </source>
</evidence>
<dbReference type="GO" id="GO:0061630">
    <property type="term" value="F:ubiquitin protein ligase activity"/>
    <property type="evidence" value="ECO:0007669"/>
    <property type="project" value="InterPro"/>
</dbReference>